<dbReference type="EMBL" id="QGMK01000300">
    <property type="protein sequence ID" value="TVY82577.1"/>
    <property type="molecule type" value="Genomic_DNA"/>
</dbReference>
<dbReference type="PANTHER" id="PTHR24305">
    <property type="entry name" value="CYTOCHROME P450"/>
    <property type="match status" value="1"/>
</dbReference>
<name>A0A8T9CDI6_9HELO</name>
<comment type="cofactor">
    <cofactor evidence="1 5">
        <name>heme</name>
        <dbReference type="ChEBI" id="CHEBI:30413"/>
    </cofactor>
</comment>
<keyword evidence="8" id="KW-1185">Reference proteome</keyword>
<evidence type="ECO:0000256" key="4">
    <source>
        <dbReference type="ARBA" id="ARBA00023004"/>
    </source>
</evidence>
<dbReference type="AlphaFoldDB" id="A0A8T9CDI6"/>
<dbReference type="Gene3D" id="1.10.630.10">
    <property type="entry name" value="Cytochrome P450"/>
    <property type="match status" value="2"/>
</dbReference>
<dbReference type="InterPro" id="IPR036396">
    <property type="entry name" value="Cyt_P450_sf"/>
</dbReference>
<accession>A0A8T9CDI6</accession>
<proteinExistence type="inferred from homology"/>
<dbReference type="GO" id="GO:0016705">
    <property type="term" value="F:oxidoreductase activity, acting on paired donors, with incorporation or reduction of molecular oxygen"/>
    <property type="evidence" value="ECO:0007669"/>
    <property type="project" value="InterPro"/>
</dbReference>
<dbReference type="PRINTS" id="PR00385">
    <property type="entry name" value="P450"/>
</dbReference>
<dbReference type="InterPro" id="IPR017972">
    <property type="entry name" value="Cyt_P450_CS"/>
</dbReference>
<evidence type="ECO:0000313" key="7">
    <source>
        <dbReference type="EMBL" id="TVY82577.1"/>
    </source>
</evidence>
<dbReference type="InterPro" id="IPR001128">
    <property type="entry name" value="Cyt_P450"/>
</dbReference>
<dbReference type="InterPro" id="IPR050121">
    <property type="entry name" value="Cytochrome_P450_monoxygenase"/>
</dbReference>
<dbReference type="GO" id="GO:0005506">
    <property type="term" value="F:iron ion binding"/>
    <property type="evidence" value="ECO:0007669"/>
    <property type="project" value="InterPro"/>
</dbReference>
<dbReference type="InterPro" id="IPR002403">
    <property type="entry name" value="Cyt_P450_E_grp-IV"/>
</dbReference>
<dbReference type="Pfam" id="PF00067">
    <property type="entry name" value="p450"/>
    <property type="match status" value="1"/>
</dbReference>
<dbReference type="SUPFAM" id="SSF48264">
    <property type="entry name" value="Cytochrome P450"/>
    <property type="match status" value="1"/>
</dbReference>
<evidence type="ECO:0000256" key="1">
    <source>
        <dbReference type="ARBA" id="ARBA00001971"/>
    </source>
</evidence>
<protein>
    <submittedName>
        <fullName evidence="7">Pisatin demethylase</fullName>
    </submittedName>
</protein>
<evidence type="ECO:0000256" key="5">
    <source>
        <dbReference type="PIRSR" id="PIRSR602403-1"/>
    </source>
</evidence>
<evidence type="ECO:0000256" key="3">
    <source>
        <dbReference type="ARBA" id="ARBA00022723"/>
    </source>
</evidence>
<evidence type="ECO:0000313" key="8">
    <source>
        <dbReference type="Proteomes" id="UP000469558"/>
    </source>
</evidence>
<evidence type="ECO:0000256" key="6">
    <source>
        <dbReference type="RuleBase" id="RU000461"/>
    </source>
</evidence>
<organism evidence="7 8">
    <name type="scientific">Lachnellula suecica</name>
    <dbReference type="NCBI Taxonomy" id="602035"/>
    <lineage>
        <taxon>Eukaryota</taxon>
        <taxon>Fungi</taxon>
        <taxon>Dikarya</taxon>
        <taxon>Ascomycota</taxon>
        <taxon>Pezizomycotina</taxon>
        <taxon>Leotiomycetes</taxon>
        <taxon>Helotiales</taxon>
        <taxon>Lachnaceae</taxon>
        <taxon>Lachnellula</taxon>
    </lineage>
</organism>
<evidence type="ECO:0000256" key="2">
    <source>
        <dbReference type="ARBA" id="ARBA00010617"/>
    </source>
</evidence>
<gene>
    <name evidence="7" type="primary">PDA6-1_1</name>
    <name evidence="7" type="ORF">LSUE1_G002067</name>
</gene>
<dbReference type="OrthoDB" id="3934656at2759"/>
<feature type="non-terminal residue" evidence="7">
    <location>
        <position position="1"/>
    </location>
</feature>
<dbReference type="PRINTS" id="PR00465">
    <property type="entry name" value="EP450IV"/>
</dbReference>
<keyword evidence="3 5" id="KW-0479">Metal-binding</keyword>
<sequence length="393" mass="43480">MARPIVRIAPDEYSIDDLNAVGIIYGLGGDFRKSAWYTASGSPDPHAPGDLFSTRDPQYHSALRRKIASLYAMSTLVKLEHYVDDCTSLLASQFEGFARTGEEIDLGHWLQCYAFDVIGAITLGKRFGFLDKGEDIGGIMNSIISYLIYASRVRVYSEYHRVASFLWPYLPGRKATGSTVVDFSAKKVEERLAAKTDSSEVGSDLLSRLVEMQKANPESMEMHLLSNLIRTPQCFRAVRDEIDQIGAEGTISDPVTFEETQKMPYLQAVIKESLRMHPATGLPLGRVVPQGGRSIAGQFIPEGTVVGINSWVAHANQSVFGTDASQFRPERWLGSKERAKAMSSYSMTFGAGSRTCIGKNISLLEIAKVIPQLVRNFELQMPNPKTEVETVNH</sequence>
<feature type="binding site" description="axial binding residue" evidence="5">
    <location>
        <position position="356"/>
    </location>
    <ligand>
        <name>heme</name>
        <dbReference type="ChEBI" id="CHEBI:30413"/>
    </ligand>
    <ligandPart>
        <name>Fe</name>
        <dbReference type="ChEBI" id="CHEBI:18248"/>
    </ligandPart>
</feature>
<dbReference type="PANTHER" id="PTHR24305:SF190">
    <property type="entry name" value="P450, PUTATIVE (EUROFUNG)-RELATED"/>
    <property type="match status" value="1"/>
</dbReference>
<dbReference type="GO" id="GO:0004497">
    <property type="term" value="F:monooxygenase activity"/>
    <property type="evidence" value="ECO:0007669"/>
    <property type="project" value="UniProtKB-KW"/>
</dbReference>
<keyword evidence="5 6" id="KW-0349">Heme</keyword>
<dbReference type="Proteomes" id="UP000469558">
    <property type="component" value="Unassembled WGS sequence"/>
</dbReference>
<keyword evidence="6" id="KW-0560">Oxidoreductase</keyword>
<comment type="caution">
    <text evidence="7">The sequence shown here is derived from an EMBL/GenBank/DDBJ whole genome shotgun (WGS) entry which is preliminary data.</text>
</comment>
<keyword evidence="6" id="KW-0503">Monooxygenase</keyword>
<dbReference type="GO" id="GO:0020037">
    <property type="term" value="F:heme binding"/>
    <property type="evidence" value="ECO:0007669"/>
    <property type="project" value="InterPro"/>
</dbReference>
<keyword evidence="4 5" id="KW-0408">Iron</keyword>
<dbReference type="PROSITE" id="PS00086">
    <property type="entry name" value="CYTOCHROME_P450"/>
    <property type="match status" value="1"/>
</dbReference>
<dbReference type="CDD" id="cd11060">
    <property type="entry name" value="CYP57A1-like"/>
    <property type="match status" value="1"/>
</dbReference>
<comment type="similarity">
    <text evidence="2 6">Belongs to the cytochrome P450 family.</text>
</comment>
<reference evidence="7 8" key="1">
    <citation type="submission" date="2018-05" db="EMBL/GenBank/DDBJ databases">
        <title>Genome sequencing and assembly of the regulated plant pathogen Lachnellula willkommii and related sister species for the development of diagnostic species identification markers.</title>
        <authorList>
            <person name="Giroux E."/>
            <person name="Bilodeau G."/>
        </authorList>
    </citation>
    <scope>NUCLEOTIDE SEQUENCE [LARGE SCALE GENOMIC DNA]</scope>
    <source>
        <strain evidence="7 8">CBS 268.59</strain>
    </source>
</reference>